<proteinExistence type="predicted"/>
<organism evidence="2 3">
    <name type="scientific">Leptolyngbya foveolarum</name>
    <dbReference type="NCBI Taxonomy" id="47253"/>
    <lineage>
        <taxon>Bacteria</taxon>
        <taxon>Bacillati</taxon>
        <taxon>Cyanobacteriota</taxon>
        <taxon>Cyanophyceae</taxon>
        <taxon>Leptolyngbyales</taxon>
        <taxon>Leptolyngbyaceae</taxon>
        <taxon>Leptolyngbya group</taxon>
        <taxon>Leptolyngbya</taxon>
    </lineage>
</organism>
<dbReference type="PANTHER" id="PTHR43861">
    <property type="entry name" value="TRANS-ACONITATE 2-METHYLTRANSFERASE-RELATED"/>
    <property type="match status" value="1"/>
</dbReference>
<keyword evidence="2" id="KW-0808">Transferase</keyword>
<reference evidence="2 3" key="2">
    <citation type="submission" date="2018-06" db="EMBL/GenBank/DDBJ databases">
        <title>Metagenomic assembly of (sub)arctic Cyanobacteria and their associated microbiome from non-axenic cultures.</title>
        <authorList>
            <person name="Baurain D."/>
        </authorList>
    </citation>
    <scope>NUCLEOTIDE SEQUENCE [LARGE SCALE GENOMIC DNA]</scope>
    <source>
        <strain evidence="2">ULC129bin1</strain>
    </source>
</reference>
<dbReference type="GO" id="GO:0032259">
    <property type="term" value="P:methylation"/>
    <property type="evidence" value="ECO:0007669"/>
    <property type="project" value="UniProtKB-KW"/>
</dbReference>
<evidence type="ECO:0000259" key="1">
    <source>
        <dbReference type="Pfam" id="PF08241"/>
    </source>
</evidence>
<dbReference type="GO" id="GO:0008757">
    <property type="term" value="F:S-adenosylmethionine-dependent methyltransferase activity"/>
    <property type="evidence" value="ECO:0007669"/>
    <property type="project" value="InterPro"/>
</dbReference>
<feature type="domain" description="Methyltransferase type 11" evidence="1">
    <location>
        <begin position="36"/>
        <end position="124"/>
    </location>
</feature>
<sequence>MNWNAIAYQKQHSYVWQHGESLLELLNAQPDEDITDLGCGTGQLTEKIAATGAKVIGLDSDRAMIAQAQANYPHIPFQVADATNFELKTPADAIFSNAVLHWVTNAEAAASQIAKSLKPGGRFVAEFGGHGNVKTILNVLSKVTGKALQPWYFPTISEYSTLLESNGLEVVYAMLFDRPTPLGKTGLAGWLAMFGQRFFPELPEQRWQEITEAVEEEAQSLYQADQWVADYRRIRVVAIKPLSKNPTV</sequence>
<keyword evidence="2" id="KW-0489">Methyltransferase</keyword>
<gene>
    <name evidence="2" type="ORF">DCF25_14060</name>
</gene>
<dbReference type="PANTHER" id="PTHR43861:SF1">
    <property type="entry name" value="TRANS-ACONITATE 2-METHYLTRANSFERASE"/>
    <property type="match status" value="1"/>
</dbReference>
<evidence type="ECO:0000313" key="3">
    <source>
        <dbReference type="Proteomes" id="UP000249354"/>
    </source>
</evidence>
<dbReference type="SUPFAM" id="SSF53335">
    <property type="entry name" value="S-adenosyl-L-methionine-dependent methyltransferases"/>
    <property type="match status" value="1"/>
</dbReference>
<dbReference type="AlphaFoldDB" id="A0A2W4W7F7"/>
<dbReference type="Proteomes" id="UP000249354">
    <property type="component" value="Unassembled WGS sequence"/>
</dbReference>
<comment type="caution">
    <text evidence="2">The sequence shown here is derived from an EMBL/GenBank/DDBJ whole genome shotgun (WGS) entry which is preliminary data.</text>
</comment>
<dbReference type="CDD" id="cd02440">
    <property type="entry name" value="AdoMet_MTases"/>
    <property type="match status" value="1"/>
</dbReference>
<evidence type="ECO:0000313" key="2">
    <source>
        <dbReference type="EMBL" id="PZO15108.1"/>
    </source>
</evidence>
<dbReference type="Pfam" id="PF08241">
    <property type="entry name" value="Methyltransf_11"/>
    <property type="match status" value="1"/>
</dbReference>
<dbReference type="Gene3D" id="3.40.50.150">
    <property type="entry name" value="Vaccinia Virus protein VP39"/>
    <property type="match status" value="1"/>
</dbReference>
<dbReference type="EMBL" id="QBMC01000098">
    <property type="protein sequence ID" value="PZO15108.1"/>
    <property type="molecule type" value="Genomic_DNA"/>
</dbReference>
<name>A0A2W4W7F7_9CYAN</name>
<dbReference type="InterPro" id="IPR013216">
    <property type="entry name" value="Methyltransf_11"/>
</dbReference>
<accession>A0A2W4W7F7</accession>
<dbReference type="InterPro" id="IPR029063">
    <property type="entry name" value="SAM-dependent_MTases_sf"/>
</dbReference>
<protein>
    <submittedName>
        <fullName evidence="2">SAM-dependent methyltransferase</fullName>
    </submittedName>
</protein>
<reference evidence="3" key="1">
    <citation type="submission" date="2018-04" db="EMBL/GenBank/DDBJ databases">
        <authorList>
            <person name="Cornet L."/>
        </authorList>
    </citation>
    <scope>NUCLEOTIDE SEQUENCE [LARGE SCALE GENOMIC DNA]</scope>
</reference>